<evidence type="ECO:0000256" key="1">
    <source>
        <dbReference type="ARBA" id="ARBA00004173"/>
    </source>
</evidence>
<comment type="similarity">
    <text evidence="2">Belongs to the mitochondrion-specific ribosomal protein mS31 family.</text>
</comment>
<evidence type="ECO:0000256" key="4">
    <source>
        <dbReference type="ARBA" id="ARBA00022980"/>
    </source>
</evidence>
<sequence>MSRIWRRVPIFYGVQNEALKSLIPVRARISSLSRPLSTSARRYDSTEEKEDDAPAERPSAAKNLLSTLTGLKVERNVSSQVGSSARLRSAAADFRDLLGQKKAADEGGSDAGAKTKKPEDVQKMVVETAKVVAQIFPEKEVVESDLLKQLRKHDEATAAGKQGDVEAVSSILSGIKVEKQTAIQRERDRTRSLDERALAGAFGSGFEMTGETQLEDQTSRGQKQRETIRRQHKKTLFDRSRLNIFTPPKDDTQDAQVLAEGESPVPSLWDKEGDKQLKQLTYSTINSGFDEMMKWTEEGKTWHYPIDNEQGLEEEQQVPFHEHIFFDHLLEDLPPVEAIQTFMELVCLGLSQNPYLTVQQKHDHIHWFKTYFKERENVIREAVEADRADEARETAL</sequence>
<proteinExistence type="inferred from homology"/>
<organism evidence="10 11">
    <name type="scientific">Patiria miniata</name>
    <name type="common">Bat star</name>
    <name type="synonym">Asterina miniata</name>
    <dbReference type="NCBI Taxonomy" id="46514"/>
    <lineage>
        <taxon>Eukaryota</taxon>
        <taxon>Metazoa</taxon>
        <taxon>Echinodermata</taxon>
        <taxon>Eleutherozoa</taxon>
        <taxon>Asterozoa</taxon>
        <taxon>Asteroidea</taxon>
        <taxon>Valvatacea</taxon>
        <taxon>Valvatida</taxon>
        <taxon>Asterinidae</taxon>
        <taxon>Patiria</taxon>
    </lineage>
</organism>
<dbReference type="OMA" id="NFMELVC"/>
<keyword evidence="11" id="KW-1185">Reference proteome</keyword>
<dbReference type="GO" id="GO:0005763">
    <property type="term" value="C:mitochondrial small ribosomal subunit"/>
    <property type="evidence" value="ECO:0007669"/>
    <property type="project" value="InterPro"/>
</dbReference>
<dbReference type="PANTHER" id="PTHR13231">
    <property type="entry name" value="MITOCHONDRIAL RIBOSOMAL PROTEIN S31"/>
    <property type="match status" value="1"/>
</dbReference>
<keyword evidence="5" id="KW-0496">Mitochondrion</keyword>
<feature type="region of interest" description="Disordered" evidence="9">
    <location>
        <begin position="34"/>
        <end position="59"/>
    </location>
</feature>
<dbReference type="GO" id="GO:0003735">
    <property type="term" value="F:structural constituent of ribosome"/>
    <property type="evidence" value="ECO:0007669"/>
    <property type="project" value="InterPro"/>
</dbReference>
<dbReference type="RefSeq" id="XP_038048116.1">
    <property type="nucleotide sequence ID" value="XM_038192188.1"/>
</dbReference>
<name>A0A913ZAS1_PATMI</name>
<protein>
    <recommendedName>
        <fullName evidence="7">Small ribosomal subunit protein mS31</fullName>
    </recommendedName>
    <alternativeName>
        <fullName evidence="8">28S ribosomal protein S31, mitochondrial</fullName>
    </alternativeName>
</protein>
<evidence type="ECO:0000256" key="5">
    <source>
        <dbReference type="ARBA" id="ARBA00023128"/>
    </source>
</evidence>
<keyword evidence="3" id="KW-0809">Transit peptide</keyword>
<evidence type="ECO:0000256" key="6">
    <source>
        <dbReference type="ARBA" id="ARBA00023274"/>
    </source>
</evidence>
<accession>A0A913ZAS1</accession>
<dbReference type="Proteomes" id="UP000887568">
    <property type="component" value="Unplaced"/>
</dbReference>
<evidence type="ECO:0000256" key="2">
    <source>
        <dbReference type="ARBA" id="ARBA00011057"/>
    </source>
</evidence>
<dbReference type="InterPro" id="IPR026299">
    <property type="entry name" value="MRP-S31"/>
</dbReference>
<keyword evidence="6" id="KW-0687">Ribonucleoprotein</keyword>
<dbReference type="OrthoDB" id="5989925at2759"/>
<dbReference type="Pfam" id="PF15433">
    <property type="entry name" value="MRP-S31"/>
    <property type="match status" value="1"/>
</dbReference>
<comment type="subcellular location">
    <subcellularLocation>
        <location evidence="1">Mitochondrion</location>
    </subcellularLocation>
</comment>
<reference evidence="10" key="1">
    <citation type="submission" date="2022-11" db="UniProtKB">
        <authorList>
            <consortium name="EnsemblMetazoa"/>
        </authorList>
    </citation>
    <scope>IDENTIFICATION</scope>
</reference>
<keyword evidence="4" id="KW-0689">Ribosomal protein</keyword>
<evidence type="ECO:0000256" key="9">
    <source>
        <dbReference type="SAM" id="MobiDB-lite"/>
    </source>
</evidence>
<evidence type="ECO:0000313" key="11">
    <source>
        <dbReference type="Proteomes" id="UP000887568"/>
    </source>
</evidence>
<evidence type="ECO:0000256" key="8">
    <source>
        <dbReference type="ARBA" id="ARBA00035363"/>
    </source>
</evidence>
<dbReference type="AlphaFoldDB" id="A0A913ZAS1"/>
<evidence type="ECO:0000256" key="3">
    <source>
        <dbReference type="ARBA" id="ARBA00022946"/>
    </source>
</evidence>
<evidence type="ECO:0000313" key="10">
    <source>
        <dbReference type="EnsemblMetazoa" id="XP_038048116.1"/>
    </source>
</evidence>
<dbReference type="GeneID" id="119722142"/>
<dbReference type="EnsemblMetazoa" id="XM_038192188.1">
    <property type="protein sequence ID" value="XP_038048116.1"/>
    <property type="gene ID" value="LOC119722142"/>
</dbReference>
<evidence type="ECO:0000256" key="7">
    <source>
        <dbReference type="ARBA" id="ARBA00035133"/>
    </source>
</evidence>
<dbReference type="PANTHER" id="PTHR13231:SF3">
    <property type="entry name" value="SMALL RIBOSOMAL SUBUNIT PROTEIN MS31"/>
    <property type="match status" value="1"/>
</dbReference>